<dbReference type="Pfam" id="PF00127">
    <property type="entry name" value="Copper-bind"/>
    <property type="match status" value="1"/>
</dbReference>
<dbReference type="InterPro" id="IPR008972">
    <property type="entry name" value="Cupredoxin"/>
</dbReference>
<dbReference type="GO" id="GO:0009055">
    <property type="term" value="F:electron transfer activity"/>
    <property type="evidence" value="ECO:0007669"/>
    <property type="project" value="InterPro"/>
</dbReference>
<evidence type="ECO:0000259" key="6">
    <source>
        <dbReference type="Pfam" id="PF00127"/>
    </source>
</evidence>
<keyword evidence="3" id="KW-0249">Electron transport</keyword>
<organism evidence="7 8">
    <name type="scientific">Salibacter halophilus</name>
    <dbReference type="NCBI Taxonomy" id="1803916"/>
    <lineage>
        <taxon>Bacteria</taxon>
        <taxon>Pseudomonadati</taxon>
        <taxon>Bacteroidota</taxon>
        <taxon>Flavobacteriia</taxon>
        <taxon>Flavobacteriales</taxon>
        <taxon>Salibacteraceae</taxon>
        <taxon>Salibacter</taxon>
    </lineage>
</organism>
<dbReference type="InterPro" id="IPR000923">
    <property type="entry name" value="BlueCu_1"/>
</dbReference>
<dbReference type="Gene3D" id="2.60.40.420">
    <property type="entry name" value="Cupredoxins - blue copper proteins"/>
    <property type="match status" value="1"/>
</dbReference>
<dbReference type="CDD" id="cd13922">
    <property type="entry name" value="Azurin"/>
    <property type="match status" value="1"/>
</dbReference>
<feature type="compositionally biased region" description="Basic and acidic residues" evidence="5">
    <location>
        <begin position="12"/>
        <end position="38"/>
    </location>
</feature>
<comment type="caution">
    <text evidence="7">The sequence shown here is derived from an EMBL/GenBank/DDBJ whole genome shotgun (WGS) entry which is preliminary data.</text>
</comment>
<keyword evidence="1" id="KW-0813">Transport</keyword>
<dbReference type="InterPro" id="IPR028871">
    <property type="entry name" value="BlueCu_1_BS"/>
</dbReference>
<dbReference type="AlphaFoldDB" id="A0A6N6M6E8"/>
<dbReference type="EMBL" id="WACR01000003">
    <property type="protein sequence ID" value="KAB1065293.1"/>
    <property type="molecule type" value="Genomic_DNA"/>
</dbReference>
<evidence type="ECO:0000256" key="4">
    <source>
        <dbReference type="ARBA" id="ARBA00023008"/>
    </source>
</evidence>
<evidence type="ECO:0000256" key="5">
    <source>
        <dbReference type="SAM" id="MobiDB-lite"/>
    </source>
</evidence>
<reference evidence="7 8" key="1">
    <citation type="submission" date="2019-09" db="EMBL/GenBank/DDBJ databases">
        <title>Genomes of Cryomorphaceae.</title>
        <authorList>
            <person name="Bowman J.P."/>
        </authorList>
    </citation>
    <scope>NUCLEOTIDE SEQUENCE [LARGE SCALE GENOMIC DNA]</scope>
    <source>
        <strain evidence="7 8">KCTC 52047</strain>
    </source>
</reference>
<dbReference type="InterPro" id="IPR014068">
    <property type="entry name" value="Azurin"/>
</dbReference>
<dbReference type="SUPFAM" id="SSF49503">
    <property type="entry name" value="Cupredoxins"/>
    <property type="match status" value="1"/>
</dbReference>
<accession>A0A6N6M6E8</accession>
<dbReference type="GO" id="GO:0005507">
    <property type="term" value="F:copper ion binding"/>
    <property type="evidence" value="ECO:0007669"/>
    <property type="project" value="InterPro"/>
</dbReference>
<name>A0A6N6M6E8_9FLAO</name>
<dbReference type="PANTHER" id="PTHR38439:SF2">
    <property type="entry name" value="OUTER MEMBRANE PROTEIN H.8"/>
    <property type="match status" value="1"/>
</dbReference>
<keyword evidence="2" id="KW-0479">Metal-binding</keyword>
<keyword evidence="4" id="KW-0186">Copper</keyword>
<dbReference type="InterPro" id="IPR050845">
    <property type="entry name" value="Cu-binding_ET"/>
</dbReference>
<evidence type="ECO:0000256" key="3">
    <source>
        <dbReference type="ARBA" id="ARBA00022982"/>
    </source>
</evidence>
<gene>
    <name evidence="7" type="primary">azu</name>
    <name evidence="7" type="ORF">F3059_03795</name>
</gene>
<protein>
    <submittedName>
        <fullName evidence="7">Azurin</fullName>
    </submittedName>
</protein>
<dbReference type="Proteomes" id="UP000435357">
    <property type="component" value="Unassembled WGS sequence"/>
</dbReference>
<evidence type="ECO:0000256" key="1">
    <source>
        <dbReference type="ARBA" id="ARBA00022448"/>
    </source>
</evidence>
<dbReference type="OrthoDB" id="9814063at2"/>
<dbReference type="PANTHER" id="PTHR38439">
    <property type="entry name" value="AURACYANIN-B"/>
    <property type="match status" value="1"/>
</dbReference>
<evidence type="ECO:0000256" key="2">
    <source>
        <dbReference type="ARBA" id="ARBA00022723"/>
    </source>
</evidence>
<feature type="region of interest" description="Disordered" evidence="5">
    <location>
        <begin position="1"/>
        <end position="39"/>
    </location>
</feature>
<feature type="compositionally biased region" description="Gly residues" evidence="5">
    <location>
        <begin position="1"/>
        <end position="11"/>
    </location>
</feature>
<evidence type="ECO:0000313" key="7">
    <source>
        <dbReference type="EMBL" id="KAB1065293.1"/>
    </source>
</evidence>
<evidence type="ECO:0000313" key="8">
    <source>
        <dbReference type="Proteomes" id="UP000435357"/>
    </source>
</evidence>
<feature type="domain" description="Blue (type 1) copper" evidence="6">
    <location>
        <begin position="41"/>
        <end position="166"/>
    </location>
</feature>
<proteinExistence type="predicted"/>
<dbReference type="NCBIfam" id="TIGR02695">
    <property type="entry name" value="azurin"/>
    <property type="match status" value="1"/>
</dbReference>
<sequence length="168" mass="18213">MLLASCGGGGGESKKDSSKDEGMKIEQKTQEKAEKDVPETVEITIEGDDQMKFNMKKIEVYEGQTVKLTLKHVGKMTKKAMGHNWVLLAKGVDKAAFGAEAAGMENGIENDHIPADRSEDIIAHTKLLGGGEETTIEFEAPEAGGYDFMCSFPGHYASMNGKFIVKKP</sequence>
<dbReference type="PROSITE" id="PS00196">
    <property type="entry name" value="COPPER_BLUE"/>
    <property type="match status" value="1"/>
</dbReference>
<keyword evidence="8" id="KW-1185">Reference proteome</keyword>